<proteinExistence type="predicted"/>
<gene>
    <name evidence="1" type="ORF">WUBG_03539</name>
</gene>
<name>J9ESP3_WUCBA</name>
<organism evidence="1 2">
    <name type="scientific">Wuchereria bancrofti</name>
    <dbReference type="NCBI Taxonomy" id="6293"/>
    <lineage>
        <taxon>Eukaryota</taxon>
        <taxon>Metazoa</taxon>
        <taxon>Ecdysozoa</taxon>
        <taxon>Nematoda</taxon>
        <taxon>Chromadorea</taxon>
        <taxon>Rhabditida</taxon>
        <taxon>Spirurina</taxon>
        <taxon>Spiruromorpha</taxon>
        <taxon>Filarioidea</taxon>
        <taxon>Onchocercidae</taxon>
        <taxon>Wuchereria</taxon>
    </lineage>
</organism>
<dbReference type="Proteomes" id="UP000004810">
    <property type="component" value="Unassembled WGS sequence"/>
</dbReference>
<reference evidence="2" key="1">
    <citation type="submission" date="2012-08" db="EMBL/GenBank/DDBJ databases">
        <title>The Genome Sequence of Wuchereria bancrofti.</title>
        <authorList>
            <person name="Nutman T.B."/>
            <person name="Fink D.L."/>
            <person name="Russ C."/>
            <person name="Young S."/>
            <person name="Zeng Q."/>
            <person name="Koehrsen M."/>
            <person name="Alvarado L."/>
            <person name="Berlin A."/>
            <person name="Chapman S.B."/>
            <person name="Chen Z."/>
            <person name="Freedman E."/>
            <person name="Gellesch M."/>
            <person name="Goldberg J."/>
            <person name="Griggs A."/>
            <person name="Gujja S."/>
            <person name="Heilman E.R."/>
            <person name="Heiman D."/>
            <person name="Hepburn T."/>
            <person name="Howarth C."/>
            <person name="Jen D."/>
            <person name="Larson L."/>
            <person name="Lewis B."/>
            <person name="Mehta T."/>
            <person name="Park D."/>
            <person name="Pearson M."/>
            <person name="Roberts A."/>
            <person name="Saif S."/>
            <person name="Shea T."/>
            <person name="Shenoy N."/>
            <person name="Sisk P."/>
            <person name="Stolte C."/>
            <person name="Sykes S."/>
            <person name="Walk T."/>
            <person name="White J."/>
            <person name="Yandava C."/>
            <person name="Haas B."/>
            <person name="Henn M.R."/>
            <person name="Nusbaum C."/>
            <person name="Birren B."/>
        </authorList>
    </citation>
    <scope>NUCLEOTIDE SEQUENCE [LARGE SCALE GENOMIC DNA]</scope>
    <source>
        <strain evidence="2">NA</strain>
    </source>
</reference>
<evidence type="ECO:0000313" key="2">
    <source>
        <dbReference type="Proteomes" id="UP000004810"/>
    </source>
</evidence>
<dbReference type="EMBL" id="ADBV01001094">
    <property type="protein sequence ID" value="EJW85551.1"/>
    <property type="molecule type" value="Genomic_DNA"/>
</dbReference>
<comment type="caution">
    <text evidence="1">The sequence shown here is derived from an EMBL/GenBank/DDBJ whole genome shotgun (WGS) entry which is preliminary data.</text>
</comment>
<accession>J9ESP3</accession>
<protein>
    <submittedName>
        <fullName evidence="1">Uncharacterized protein</fullName>
    </submittedName>
</protein>
<dbReference type="AlphaFoldDB" id="J9ESP3"/>
<evidence type="ECO:0000313" key="1">
    <source>
        <dbReference type="EMBL" id="EJW85551.1"/>
    </source>
</evidence>
<sequence>MRRGRDSQQSVHLNDKVNERLADTSKPCHTELSSIVYDDSRANTDLICTFHLNKLQLLRVHILCLVR</sequence>